<keyword evidence="2" id="KW-1185">Reference proteome</keyword>
<gene>
    <name evidence="1" type="ORF">LZC94_17785</name>
</gene>
<name>A0ABZ2M9B4_9BACT</name>
<sequence>MKRLLAASWVAALVAGIFAVQPRLARTVHAIGEREDRYALPSPGVLRAATLGYRAAAADILWSKVTVEYGTHLAERRPFVHLTRYLDSILALEPDHAPVYRYGPSFILFHHPGTTERDAHMARHYLERGTRERPTDPEMWLRYGEFLSAFGPSFLASADEKTSWRNEGARAIARARELGAPGRVAPGR</sequence>
<organism evidence="1 2">
    <name type="scientific">Pendulispora albinea</name>
    <dbReference type="NCBI Taxonomy" id="2741071"/>
    <lineage>
        <taxon>Bacteria</taxon>
        <taxon>Pseudomonadati</taxon>
        <taxon>Myxococcota</taxon>
        <taxon>Myxococcia</taxon>
        <taxon>Myxococcales</taxon>
        <taxon>Sorangiineae</taxon>
        <taxon>Pendulisporaceae</taxon>
        <taxon>Pendulispora</taxon>
    </lineage>
</organism>
<dbReference type="Proteomes" id="UP001370348">
    <property type="component" value="Chromosome"/>
</dbReference>
<dbReference type="RefSeq" id="WP_394828700.1">
    <property type="nucleotide sequence ID" value="NZ_CP089984.1"/>
</dbReference>
<reference evidence="1 2" key="1">
    <citation type="submission" date="2021-12" db="EMBL/GenBank/DDBJ databases">
        <title>Discovery of the Pendulisporaceae a myxobacterial family with distinct sporulation behavior and unique specialized metabolism.</title>
        <authorList>
            <person name="Garcia R."/>
            <person name="Popoff A."/>
            <person name="Bader C.D."/>
            <person name="Loehr J."/>
            <person name="Walesch S."/>
            <person name="Walt C."/>
            <person name="Boldt J."/>
            <person name="Bunk B."/>
            <person name="Haeckl F.J.F.P.J."/>
            <person name="Gunesch A.P."/>
            <person name="Birkelbach J."/>
            <person name="Nuebel U."/>
            <person name="Pietschmann T."/>
            <person name="Bach T."/>
            <person name="Mueller R."/>
        </authorList>
    </citation>
    <scope>NUCLEOTIDE SEQUENCE [LARGE SCALE GENOMIC DNA]</scope>
    <source>
        <strain evidence="1 2">MSr11954</strain>
    </source>
</reference>
<dbReference type="EMBL" id="CP089984">
    <property type="protein sequence ID" value="WXB19077.1"/>
    <property type="molecule type" value="Genomic_DNA"/>
</dbReference>
<evidence type="ECO:0000313" key="2">
    <source>
        <dbReference type="Proteomes" id="UP001370348"/>
    </source>
</evidence>
<proteinExistence type="predicted"/>
<protein>
    <submittedName>
        <fullName evidence="1">Uncharacterized protein</fullName>
    </submittedName>
</protein>
<accession>A0ABZ2M9B4</accession>
<evidence type="ECO:0000313" key="1">
    <source>
        <dbReference type="EMBL" id="WXB19077.1"/>
    </source>
</evidence>